<organism evidence="2 3">
    <name type="scientific">Brooklawnia cerclae</name>
    <dbReference type="NCBI Taxonomy" id="349934"/>
    <lineage>
        <taxon>Bacteria</taxon>
        <taxon>Bacillati</taxon>
        <taxon>Actinomycetota</taxon>
        <taxon>Actinomycetes</taxon>
        <taxon>Propionibacteriales</taxon>
        <taxon>Propionibacteriaceae</taxon>
        <taxon>Brooklawnia</taxon>
    </lineage>
</organism>
<keyword evidence="1" id="KW-0472">Membrane</keyword>
<reference evidence="2 3" key="1">
    <citation type="submission" date="2020-02" db="EMBL/GenBank/DDBJ databases">
        <title>Sequencing the genomes of 1000 actinobacteria strains.</title>
        <authorList>
            <person name="Klenk H.-P."/>
        </authorList>
    </citation>
    <scope>NUCLEOTIDE SEQUENCE [LARGE SCALE GENOMIC DNA]</scope>
    <source>
        <strain evidence="2 3">DSM 19609</strain>
    </source>
</reference>
<evidence type="ECO:0000313" key="3">
    <source>
        <dbReference type="Proteomes" id="UP000749311"/>
    </source>
</evidence>
<keyword evidence="1" id="KW-0812">Transmembrane</keyword>
<comment type="caution">
    <text evidence="2">The sequence shown here is derived from an EMBL/GenBank/DDBJ whole genome shotgun (WGS) entry which is preliminary data.</text>
</comment>
<dbReference type="Proteomes" id="UP000749311">
    <property type="component" value="Unassembled WGS sequence"/>
</dbReference>
<accession>A0ABX0SFL8</accession>
<evidence type="ECO:0000313" key="2">
    <source>
        <dbReference type="EMBL" id="NIH57167.1"/>
    </source>
</evidence>
<proteinExistence type="predicted"/>
<evidence type="ECO:0000256" key="1">
    <source>
        <dbReference type="SAM" id="Phobius"/>
    </source>
</evidence>
<protein>
    <submittedName>
        <fullName evidence="2">Uncharacterized protein</fullName>
    </submittedName>
</protein>
<dbReference type="EMBL" id="JAAMOZ010000001">
    <property type="protein sequence ID" value="NIH57167.1"/>
    <property type="molecule type" value="Genomic_DNA"/>
</dbReference>
<sequence>MSTRSKVIVSVIAVAGVIGALVVRKRYQEQPGTTL</sequence>
<keyword evidence="1" id="KW-1133">Transmembrane helix</keyword>
<keyword evidence="3" id="KW-1185">Reference proteome</keyword>
<gene>
    <name evidence="2" type="ORF">FB473_001812</name>
</gene>
<feature type="transmembrane region" description="Helical" evidence="1">
    <location>
        <begin position="6"/>
        <end position="23"/>
    </location>
</feature>
<name>A0ABX0SFL8_9ACTN</name>